<evidence type="ECO:0000313" key="1">
    <source>
        <dbReference type="EMBL" id="RRT72655.1"/>
    </source>
</evidence>
<dbReference type="InterPro" id="IPR011990">
    <property type="entry name" value="TPR-like_helical_dom_sf"/>
</dbReference>
<proteinExistence type="predicted"/>
<gene>
    <name evidence="1" type="ORF">B296_00020710</name>
</gene>
<evidence type="ECO:0000313" key="2">
    <source>
        <dbReference type="Proteomes" id="UP000287651"/>
    </source>
</evidence>
<dbReference type="Proteomes" id="UP000287651">
    <property type="component" value="Unassembled WGS sequence"/>
</dbReference>
<comment type="caution">
    <text evidence="1">The sequence shown here is derived from an EMBL/GenBank/DDBJ whole genome shotgun (WGS) entry which is preliminary data.</text>
</comment>
<dbReference type="SUPFAM" id="SSF48452">
    <property type="entry name" value="TPR-like"/>
    <property type="match status" value="1"/>
</dbReference>
<sequence length="183" mass="21357">MFLLPLETLSMKGLTLNCMDRKSEAYDLVRRGLKETVIHAFLQVQMRDLIGFVETRQQLLALKPNHRMNWIGFAVAHHLNSKHILQISLLEECGLFDRALEEMHKKEAKIVSLNSQYQTPFWCIKSSFTVYPLAVCLMSHQVDKLAFKEQMASIVLKLGHFEEAEKMYRFLLVMNPDNYRQVV</sequence>
<dbReference type="GO" id="GO:0005737">
    <property type="term" value="C:cytoplasm"/>
    <property type="evidence" value="ECO:0007669"/>
    <property type="project" value="TreeGrafter"/>
</dbReference>
<dbReference type="PANTHER" id="PTHR22767">
    <property type="entry name" value="N-TERMINAL ACETYLTRANSFERASE-RELATED"/>
    <property type="match status" value="1"/>
</dbReference>
<organism evidence="1 2">
    <name type="scientific">Ensete ventricosum</name>
    <name type="common">Abyssinian banana</name>
    <name type="synonym">Musa ensete</name>
    <dbReference type="NCBI Taxonomy" id="4639"/>
    <lineage>
        <taxon>Eukaryota</taxon>
        <taxon>Viridiplantae</taxon>
        <taxon>Streptophyta</taxon>
        <taxon>Embryophyta</taxon>
        <taxon>Tracheophyta</taxon>
        <taxon>Spermatophyta</taxon>
        <taxon>Magnoliopsida</taxon>
        <taxon>Liliopsida</taxon>
        <taxon>Zingiberales</taxon>
        <taxon>Musaceae</taxon>
        <taxon>Ensete</taxon>
    </lineage>
</organism>
<dbReference type="EMBL" id="AMZH03003336">
    <property type="protein sequence ID" value="RRT72655.1"/>
    <property type="molecule type" value="Genomic_DNA"/>
</dbReference>
<reference evidence="1 2" key="1">
    <citation type="journal article" date="2014" name="Agronomy (Basel)">
        <title>A Draft Genome Sequence for Ensete ventricosum, the Drought-Tolerant Tree Against Hunger.</title>
        <authorList>
            <person name="Harrison J."/>
            <person name="Moore K.A."/>
            <person name="Paszkiewicz K."/>
            <person name="Jones T."/>
            <person name="Grant M."/>
            <person name="Ambacheew D."/>
            <person name="Muzemil S."/>
            <person name="Studholme D.J."/>
        </authorList>
    </citation>
    <scope>NUCLEOTIDE SEQUENCE [LARGE SCALE GENOMIC DNA]</scope>
</reference>
<dbReference type="AlphaFoldDB" id="A0A427A8V9"/>
<accession>A0A427A8V9</accession>
<dbReference type="Gene3D" id="1.25.40.1040">
    <property type="match status" value="2"/>
</dbReference>
<protein>
    <submittedName>
        <fullName evidence="1">Uncharacterized protein</fullName>
    </submittedName>
</protein>
<name>A0A427A8V9_ENSVE</name>
<dbReference type="PANTHER" id="PTHR22767:SF2">
    <property type="entry name" value="N(ALPHA)-ACETYLTRANSFERASE 15_16, ISOFORM A"/>
    <property type="match status" value="1"/>
</dbReference>